<comment type="caution">
    <text evidence="1">The sequence shown here is derived from an EMBL/GenBank/DDBJ whole genome shotgun (WGS) entry which is preliminary data.</text>
</comment>
<gene>
    <name evidence="1" type="ORF">WKI67_42360</name>
</gene>
<evidence type="ECO:0000313" key="1">
    <source>
        <dbReference type="EMBL" id="MEJ8639956.1"/>
    </source>
</evidence>
<dbReference type="EMBL" id="JBBKAJ010000034">
    <property type="protein sequence ID" value="MEJ8639956.1"/>
    <property type="molecule type" value="Genomic_DNA"/>
</dbReference>
<name>A0ACC6Q8R9_9ACTN</name>
<dbReference type="Proteomes" id="UP001377168">
    <property type="component" value="Unassembled WGS sequence"/>
</dbReference>
<evidence type="ECO:0000313" key="2">
    <source>
        <dbReference type="Proteomes" id="UP001377168"/>
    </source>
</evidence>
<sequence>MTYSLPPMPSAPERAAHLLMGLFGAVGDGCHTLTISVTGCAREAVAALPFHNFGEYTDVDAEAALDAIALLSLTFGCTGGAIVRTSHADDTSRVLGWQLSDCTAHPLNRAEIFSAYCTDAATGEPIPPEPGTEYADAPPVLA</sequence>
<proteinExistence type="predicted"/>
<accession>A0ACC6Q8R9</accession>
<keyword evidence="2" id="KW-1185">Reference proteome</keyword>
<reference evidence="1" key="1">
    <citation type="submission" date="2024-03" db="EMBL/GenBank/DDBJ databases">
        <title>Novel Streptomyces species of biotechnological and ecological value are a feature of Machair soil.</title>
        <authorList>
            <person name="Prole J.R."/>
            <person name="Goodfellow M."/>
            <person name="Allenby N."/>
            <person name="Ward A.C."/>
        </authorList>
    </citation>
    <scope>NUCLEOTIDE SEQUENCE</scope>
    <source>
        <strain evidence="1">MS2.AVA.5</strain>
    </source>
</reference>
<organism evidence="1 2">
    <name type="scientific">Streptomyces achmelvichensis</name>
    <dbReference type="NCBI Taxonomy" id="3134111"/>
    <lineage>
        <taxon>Bacteria</taxon>
        <taxon>Bacillati</taxon>
        <taxon>Actinomycetota</taxon>
        <taxon>Actinomycetes</taxon>
        <taxon>Kitasatosporales</taxon>
        <taxon>Streptomycetaceae</taxon>
        <taxon>Streptomyces</taxon>
    </lineage>
</organism>
<protein>
    <submittedName>
        <fullName evidence="1">Uncharacterized protein</fullName>
    </submittedName>
</protein>